<feature type="transmembrane region" description="Helical" evidence="7">
    <location>
        <begin position="210"/>
        <end position="230"/>
    </location>
</feature>
<keyword evidence="2" id="KW-1003">Cell membrane</keyword>
<keyword evidence="9" id="KW-1185">Reference proteome</keyword>
<evidence type="ECO:0000256" key="5">
    <source>
        <dbReference type="ARBA" id="ARBA00023136"/>
    </source>
</evidence>
<evidence type="ECO:0000313" key="9">
    <source>
        <dbReference type="Proteomes" id="UP001501285"/>
    </source>
</evidence>
<evidence type="ECO:0000256" key="4">
    <source>
        <dbReference type="ARBA" id="ARBA00022989"/>
    </source>
</evidence>
<feature type="transmembrane region" description="Helical" evidence="7">
    <location>
        <begin position="79"/>
        <end position="99"/>
    </location>
</feature>
<feature type="transmembrane region" description="Helical" evidence="7">
    <location>
        <begin position="132"/>
        <end position="153"/>
    </location>
</feature>
<dbReference type="InterPro" id="IPR043428">
    <property type="entry name" value="LivM-like"/>
</dbReference>
<keyword evidence="3 7" id="KW-0812">Transmembrane</keyword>
<dbReference type="PANTHER" id="PTHR30482">
    <property type="entry name" value="HIGH-AFFINITY BRANCHED-CHAIN AMINO ACID TRANSPORT SYSTEM PERMEASE"/>
    <property type="match status" value="1"/>
</dbReference>
<keyword evidence="4 7" id="KW-1133">Transmembrane helix</keyword>
<dbReference type="InterPro" id="IPR001851">
    <property type="entry name" value="ABC_transp_permease"/>
</dbReference>
<dbReference type="PANTHER" id="PTHR30482:SF17">
    <property type="entry name" value="ABC TRANSPORTER ATP-BINDING PROTEIN"/>
    <property type="match status" value="1"/>
</dbReference>
<comment type="subcellular location">
    <subcellularLocation>
        <location evidence="1">Cell membrane</location>
        <topology evidence="1">Multi-pass membrane protein</topology>
    </subcellularLocation>
</comment>
<gene>
    <name evidence="8" type="ORF">GCM10009740_34710</name>
</gene>
<evidence type="ECO:0000256" key="6">
    <source>
        <dbReference type="SAM" id="MobiDB-lite"/>
    </source>
</evidence>
<dbReference type="Proteomes" id="UP001501285">
    <property type="component" value="Unassembled WGS sequence"/>
</dbReference>
<feature type="compositionally biased region" description="Polar residues" evidence="6">
    <location>
        <begin position="1"/>
        <end position="25"/>
    </location>
</feature>
<proteinExistence type="predicted"/>
<evidence type="ECO:0000256" key="1">
    <source>
        <dbReference type="ARBA" id="ARBA00004651"/>
    </source>
</evidence>
<dbReference type="CDD" id="cd06581">
    <property type="entry name" value="TM_PBP1_LivM_like"/>
    <property type="match status" value="1"/>
</dbReference>
<evidence type="ECO:0000256" key="3">
    <source>
        <dbReference type="ARBA" id="ARBA00022692"/>
    </source>
</evidence>
<feature type="transmembrane region" description="Helical" evidence="7">
    <location>
        <begin position="46"/>
        <end position="64"/>
    </location>
</feature>
<organism evidence="8 9">
    <name type="scientific">Terrabacter terrae</name>
    <dbReference type="NCBI Taxonomy" id="318434"/>
    <lineage>
        <taxon>Bacteria</taxon>
        <taxon>Bacillati</taxon>
        <taxon>Actinomycetota</taxon>
        <taxon>Actinomycetes</taxon>
        <taxon>Micrococcales</taxon>
        <taxon>Intrasporangiaceae</taxon>
        <taxon>Terrabacter</taxon>
    </lineage>
</organism>
<feature type="region of interest" description="Disordered" evidence="6">
    <location>
        <begin position="1"/>
        <end position="33"/>
    </location>
</feature>
<dbReference type="EMBL" id="BAAANB010000021">
    <property type="protein sequence ID" value="GAA2039132.1"/>
    <property type="molecule type" value="Genomic_DNA"/>
</dbReference>
<feature type="transmembrane region" description="Helical" evidence="7">
    <location>
        <begin position="293"/>
        <end position="321"/>
    </location>
</feature>
<feature type="transmembrane region" description="Helical" evidence="7">
    <location>
        <begin position="341"/>
        <end position="364"/>
    </location>
</feature>
<feature type="transmembrane region" description="Helical" evidence="7">
    <location>
        <begin position="260"/>
        <end position="281"/>
    </location>
</feature>
<comment type="caution">
    <text evidence="8">The sequence shown here is derived from an EMBL/GenBank/DDBJ whole genome shotgun (WGS) entry which is preliminary data.</text>
</comment>
<feature type="transmembrane region" description="Helical" evidence="7">
    <location>
        <begin position="106"/>
        <end position="126"/>
    </location>
</feature>
<dbReference type="RefSeq" id="WP_343993659.1">
    <property type="nucleotide sequence ID" value="NZ_BAAANB010000021.1"/>
</dbReference>
<evidence type="ECO:0000256" key="2">
    <source>
        <dbReference type="ARBA" id="ARBA00022475"/>
    </source>
</evidence>
<sequence length="382" mass="39484">MTSPTDHLSSTHTDPTGSTHVTTDAQDAGDGAGVERRRRLGRLRTVVPAVLVLGVLAYLPYVAVDVPGVLPGRVNGPGSMQLLATCLVIGGVALSYDVLFGRTGLLSFGHALFVAAGSYLLTISLSEWSMPLPLALVTALGLSTLLALVVGVVALRVGGIAFAMVTLAFAQAASIIVLRNPGGATGGEEGHPLDRSAVPDLLVGVANAPYRYWLALAFVVVAWVVVTLVVRARAGHAMAAVRENEQRAAVLGFGTYRVRLLAFVLGSFLGSLGGAVHALVLGGSNPHLTTSEFTLSLLVMVVLGGAGSRWGAVLGGVLYTYADARLVEVSSAPFVQSLPDVVGQVLSQPLFILGAFFVVVVYFAPAGLTGLGGRLVRRTASR</sequence>
<protein>
    <submittedName>
        <fullName evidence="8">Branched-chain amino acid ABC transporter permease</fullName>
    </submittedName>
</protein>
<accession>A0ABN2UME6</accession>
<evidence type="ECO:0000313" key="8">
    <source>
        <dbReference type="EMBL" id="GAA2039132.1"/>
    </source>
</evidence>
<keyword evidence="5 7" id="KW-0472">Membrane</keyword>
<feature type="transmembrane region" description="Helical" evidence="7">
    <location>
        <begin position="160"/>
        <end position="178"/>
    </location>
</feature>
<dbReference type="Pfam" id="PF02653">
    <property type="entry name" value="BPD_transp_2"/>
    <property type="match status" value="1"/>
</dbReference>
<reference evidence="8 9" key="1">
    <citation type="journal article" date="2019" name="Int. J. Syst. Evol. Microbiol.">
        <title>The Global Catalogue of Microorganisms (GCM) 10K type strain sequencing project: providing services to taxonomists for standard genome sequencing and annotation.</title>
        <authorList>
            <consortium name="The Broad Institute Genomics Platform"/>
            <consortium name="The Broad Institute Genome Sequencing Center for Infectious Disease"/>
            <person name="Wu L."/>
            <person name="Ma J."/>
        </authorList>
    </citation>
    <scope>NUCLEOTIDE SEQUENCE [LARGE SCALE GENOMIC DNA]</scope>
    <source>
        <strain evidence="8 9">JCM 14283</strain>
    </source>
</reference>
<evidence type="ECO:0000256" key="7">
    <source>
        <dbReference type="SAM" id="Phobius"/>
    </source>
</evidence>
<name>A0ABN2UME6_9MICO</name>